<organism evidence="12 13">
    <name type="scientific">Thiomicrorhabdus heinhorstiae</name>
    <dbReference type="NCBI Taxonomy" id="2748010"/>
    <lineage>
        <taxon>Bacteria</taxon>
        <taxon>Pseudomonadati</taxon>
        <taxon>Pseudomonadota</taxon>
        <taxon>Gammaproteobacteria</taxon>
        <taxon>Thiotrichales</taxon>
        <taxon>Piscirickettsiaceae</taxon>
        <taxon>Thiomicrorhabdus</taxon>
    </lineage>
</organism>
<dbReference type="InterPro" id="IPR020568">
    <property type="entry name" value="Ribosomal_Su5_D2-typ_SF"/>
</dbReference>
<dbReference type="SUPFAM" id="SSF55060">
    <property type="entry name" value="GHMP Kinase, C-terminal domain"/>
    <property type="match status" value="1"/>
</dbReference>
<evidence type="ECO:0000256" key="5">
    <source>
        <dbReference type="ARBA" id="ARBA00022777"/>
    </source>
</evidence>
<proteinExistence type="predicted"/>
<feature type="domain" description="GHMP kinase N-terminal" evidence="10">
    <location>
        <begin position="71"/>
        <end position="154"/>
    </location>
</feature>
<dbReference type="RefSeq" id="WP_185978557.1">
    <property type="nucleotide sequence ID" value="NZ_JACBGI020000017.1"/>
</dbReference>
<dbReference type="Gene3D" id="3.30.70.890">
    <property type="entry name" value="GHMP kinase, C-terminal domain"/>
    <property type="match status" value="1"/>
</dbReference>
<evidence type="ECO:0000313" key="12">
    <source>
        <dbReference type="EMBL" id="MBF6058416.1"/>
    </source>
</evidence>
<dbReference type="SUPFAM" id="SSF54211">
    <property type="entry name" value="Ribosomal protein S5 domain 2-like"/>
    <property type="match status" value="1"/>
</dbReference>
<evidence type="ECO:0000256" key="8">
    <source>
        <dbReference type="ARBA" id="ARBA00023098"/>
    </source>
</evidence>
<evidence type="ECO:0000313" key="13">
    <source>
        <dbReference type="Proteomes" id="UP001193680"/>
    </source>
</evidence>
<feature type="domain" description="GHMP kinase C-terminal" evidence="11">
    <location>
        <begin position="222"/>
        <end position="285"/>
    </location>
</feature>
<dbReference type="InterPro" id="IPR006204">
    <property type="entry name" value="GHMP_kinase_N_dom"/>
</dbReference>
<gene>
    <name evidence="12" type="ORF">H8792_008690</name>
</gene>
<evidence type="ECO:0000256" key="2">
    <source>
        <dbReference type="ARBA" id="ARBA00022516"/>
    </source>
</evidence>
<dbReference type="InterPro" id="IPR036554">
    <property type="entry name" value="GHMP_kinase_C_sf"/>
</dbReference>
<evidence type="ECO:0000256" key="6">
    <source>
        <dbReference type="ARBA" id="ARBA00022840"/>
    </source>
</evidence>
<protein>
    <submittedName>
        <fullName evidence="12">GHMP kinase</fullName>
    </submittedName>
</protein>
<reference evidence="12 13" key="1">
    <citation type="submission" date="2020-11" db="EMBL/GenBank/DDBJ databases">
        <title>Sulfur oxidizing isolate from Hospital Hole Sinkhole.</title>
        <authorList>
            <person name="Scott K.M."/>
        </authorList>
    </citation>
    <scope>NUCLEOTIDE SEQUENCE [LARGE SCALE GENOMIC DNA]</scope>
    <source>
        <strain evidence="12 13">HH1</strain>
    </source>
</reference>
<accession>A0ABS0C007</accession>
<dbReference type="InterPro" id="IPR006205">
    <property type="entry name" value="Mev_gal_kin"/>
</dbReference>
<keyword evidence="2" id="KW-0444">Lipid biosynthesis</keyword>
<dbReference type="GO" id="GO:0016301">
    <property type="term" value="F:kinase activity"/>
    <property type="evidence" value="ECO:0007669"/>
    <property type="project" value="UniProtKB-KW"/>
</dbReference>
<dbReference type="Proteomes" id="UP001193680">
    <property type="component" value="Unassembled WGS sequence"/>
</dbReference>
<dbReference type="Gene3D" id="3.30.230.10">
    <property type="match status" value="1"/>
</dbReference>
<dbReference type="EMBL" id="JACBGI020000017">
    <property type="protein sequence ID" value="MBF6058416.1"/>
    <property type="molecule type" value="Genomic_DNA"/>
</dbReference>
<evidence type="ECO:0000256" key="4">
    <source>
        <dbReference type="ARBA" id="ARBA00022741"/>
    </source>
</evidence>
<evidence type="ECO:0000256" key="9">
    <source>
        <dbReference type="ARBA" id="ARBA00029438"/>
    </source>
</evidence>
<evidence type="ECO:0000259" key="11">
    <source>
        <dbReference type="Pfam" id="PF08544"/>
    </source>
</evidence>
<evidence type="ECO:0000256" key="1">
    <source>
        <dbReference type="ARBA" id="ARBA00022490"/>
    </source>
</evidence>
<dbReference type="PRINTS" id="PR00959">
    <property type="entry name" value="MEVGALKINASE"/>
</dbReference>
<keyword evidence="7" id="KW-0460">Magnesium</keyword>
<keyword evidence="3" id="KW-0808">Transferase</keyword>
<keyword evidence="13" id="KW-1185">Reference proteome</keyword>
<dbReference type="InterPro" id="IPR013750">
    <property type="entry name" value="GHMP_kinase_C_dom"/>
</dbReference>
<name>A0ABS0C007_9GAMM</name>
<comment type="pathway">
    <text evidence="9">Isoprenoid biosynthesis; isopentenyl diphosphate biosynthesis via mevalonate pathway; isopentenyl diphosphate from (R)-mevalonate: step 1/3.</text>
</comment>
<evidence type="ECO:0000259" key="10">
    <source>
        <dbReference type="Pfam" id="PF00288"/>
    </source>
</evidence>
<dbReference type="PANTHER" id="PTHR43290:SF2">
    <property type="entry name" value="MEVALONATE KINASE"/>
    <property type="match status" value="1"/>
</dbReference>
<keyword evidence="4" id="KW-0547">Nucleotide-binding</keyword>
<dbReference type="PANTHER" id="PTHR43290">
    <property type="entry name" value="MEVALONATE KINASE"/>
    <property type="match status" value="1"/>
</dbReference>
<sequence length="330" mass="36011">MRLISKAPANSMLLGEHSVVYGYPALACALDQWIEIDWQVRNDRQIHIESALGNIQTDWNTIELYPKLLFVMHALKAFQAHRLPGLNIRISSEFSSTIGLGSSAAVLAATLVGLNHLSQGNLSSKELWQIGKQVILDIQGRGSATDLAASLFGGVVYFQPPSKSSDSQIASLNASMPLLLVYSGYKTPTSDVLAKVAEEWLDQPEQLQTLYRQMGLTTLQAYQALQQQDYDAFYRGFGSYQMLMAQLGVSDENMDYLIEQLVHCPQVCACKISGSGLGDCVVAIGAINRTDAPSNANLLVNCPAETNLADYLQLQLPITPQGAHIVSAYE</sequence>
<evidence type="ECO:0000256" key="3">
    <source>
        <dbReference type="ARBA" id="ARBA00022679"/>
    </source>
</evidence>
<dbReference type="Pfam" id="PF00288">
    <property type="entry name" value="GHMP_kinases_N"/>
    <property type="match status" value="1"/>
</dbReference>
<dbReference type="Pfam" id="PF08544">
    <property type="entry name" value="GHMP_kinases_C"/>
    <property type="match status" value="1"/>
</dbReference>
<keyword evidence="1" id="KW-0963">Cytoplasm</keyword>
<keyword evidence="5 12" id="KW-0418">Kinase</keyword>
<keyword evidence="8" id="KW-0443">Lipid metabolism</keyword>
<comment type="caution">
    <text evidence="12">The sequence shown here is derived from an EMBL/GenBank/DDBJ whole genome shotgun (WGS) entry which is preliminary data.</text>
</comment>
<dbReference type="InterPro" id="IPR014721">
    <property type="entry name" value="Ribsml_uS5_D2-typ_fold_subgr"/>
</dbReference>
<evidence type="ECO:0000256" key="7">
    <source>
        <dbReference type="ARBA" id="ARBA00022842"/>
    </source>
</evidence>
<keyword evidence="6" id="KW-0067">ATP-binding</keyword>